<feature type="region of interest" description="Disordered" evidence="1">
    <location>
        <begin position="297"/>
        <end position="366"/>
    </location>
</feature>
<dbReference type="EMBL" id="CAMPGE010009856">
    <property type="protein sequence ID" value="CAI2368716.1"/>
    <property type="molecule type" value="Genomic_DNA"/>
</dbReference>
<dbReference type="PANTHER" id="PTHR13452:SF10">
    <property type="entry name" value="THUMP DOMAIN-CONTAINING PROTEIN 1"/>
    <property type="match status" value="1"/>
</dbReference>
<accession>A0AAD1UJ05</accession>
<dbReference type="InterPro" id="IPR040183">
    <property type="entry name" value="THUMPD1-like"/>
</dbReference>
<feature type="region of interest" description="Disordered" evidence="1">
    <location>
        <begin position="75"/>
        <end position="120"/>
    </location>
</feature>
<name>A0AAD1UJ05_EUPCR</name>
<dbReference type="Proteomes" id="UP001295684">
    <property type="component" value="Unassembled WGS sequence"/>
</dbReference>
<feature type="compositionally biased region" description="Basic and acidic residues" evidence="1">
    <location>
        <begin position="75"/>
        <end position="101"/>
    </location>
</feature>
<feature type="compositionally biased region" description="Basic residues" evidence="1">
    <location>
        <begin position="1"/>
        <end position="13"/>
    </location>
</feature>
<proteinExistence type="predicted"/>
<gene>
    <name evidence="2" type="ORF">ECRASSUSDP1_LOCUS10012</name>
</gene>
<comment type="caution">
    <text evidence="2">The sequence shown here is derived from an EMBL/GenBank/DDBJ whole genome shotgun (WGS) entry which is preliminary data.</text>
</comment>
<protein>
    <recommendedName>
        <fullName evidence="4">THUMP domain-containing protein</fullName>
    </recommendedName>
</protein>
<feature type="compositionally biased region" description="Basic and acidic residues" evidence="1">
    <location>
        <begin position="298"/>
        <end position="313"/>
    </location>
</feature>
<dbReference type="AlphaFoldDB" id="A0AAD1UJ05"/>
<dbReference type="GO" id="GO:0006400">
    <property type="term" value="P:tRNA modification"/>
    <property type="evidence" value="ECO:0007669"/>
    <property type="project" value="InterPro"/>
</dbReference>
<dbReference type="GO" id="GO:0003723">
    <property type="term" value="F:RNA binding"/>
    <property type="evidence" value="ECO:0007669"/>
    <property type="project" value="InterPro"/>
</dbReference>
<keyword evidence="3" id="KW-1185">Reference proteome</keyword>
<dbReference type="CDD" id="cd11717">
    <property type="entry name" value="THUMP_THUMPD1_like"/>
    <property type="match status" value="1"/>
</dbReference>
<evidence type="ECO:0000313" key="2">
    <source>
        <dbReference type="EMBL" id="CAI2368716.1"/>
    </source>
</evidence>
<dbReference type="Gene3D" id="3.30.2300.10">
    <property type="entry name" value="THUMP superfamily"/>
    <property type="match status" value="1"/>
</dbReference>
<organism evidence="2 3">
    <name type="scientific">Euplotes crassus</name>
    <dbReference type="NCBI Taxonomy" id="5936"/>
    <lineage>
        <taxon>Eukaryota</taxon>
        <taxon>Sar</taxon>
        <taxon>Alveolata</taxon>
        <taxon>Ciliophora</taxon>
        <taxon>Intramacronucleata</taxon>
        <taxon>Spirotrichea</taxon>
        <taxon>Hypotrichia</taxon>
        <taxon>Euplotida</taxon>
        <taxon>Euplotidae</taxon>
        <taxon>Moneuplotes</taxon>
    </lineage>
</organism>
<dbReference type="SUPFAM" id="SSF143437">
    <property type="entry name" value="THUMP domain-like"/>
    <property type="match status" value="1"/>
</dbReference>
<reference evidence="2" key="1">
    <citation type="submission" date="2023-07" db="EMBL/GenBank/DDBJ databases">
        <authorList>
            <consortium name="AG Swart"/>
            <person name="Singh M."/>
            <person name="Singh A."/>
            <person name="Seah K."/>
            <person name="Emmerich C."/>
        </authorList>
    </citation>
    <scope>NUCLEOTIDE SEQUENCE</scope>
    <source>
        <strain evidence="2">DP1</strain>
    </source>
</reference>
<evidence type="ECO:0000256" key="1">
    <source>
        <dbReference type="SAM" id="MobiDB-lite"/>
    </source>
</evidence>
<sequence length="366" mass="42444">MGKKRDKKGHYKKMQQDQNRAVDISDGLKGFFITCKTGTEKRCIKEIFNVLNEYTEKLYPDIEAHREERDLQLKKEQEEEKKKREQESTEEQKEESKKEPTESNATESLPEPTKPDKPKSMDQLIADEIKDLKKDQKFYVFDLKLKSMIFIKISKPYRDLIDVNNLGDAILTDIHEKDMNILRFCLKLIPIIFVCKASNTNNFYKLIRKEVKQYFTGLKNFTWSMEYKNSNNMLVKRQEVLDLVYNLVNTEDSNCSVDLKHSEYTVFCRVCMDIILFGILHKFNKYRKFACTNALKEPNQEETKEEAKTHDENPPTNPSSQPPSTPKDPPTPSPKTPPNPSTDPTPPAPPPNPAAQEDSQSDIDLI</sequence>
<feature type="region of interest" description="Disordered" evidence="1">
    <location>
        <begin position="1"/>
        <end position="23"/>
    </location>
</feature>
<feature type="compositionally biased region" description="Pro residues" evidence="1">
    <location>
        <begin position="315"/>
        <end position="353"/>
    </location>
</feature>
<evidence type="ECO:0008006" key="4">
    <source>
        <dbReference type="Google" id="ProtNLM"/>
    </source>
</evidence>
<dbReference type="PANTHER" id="PTHR13452">
    <property type="entry name" value="THUMP DOMAIN CONTAINING PROTEIN 1-RELATED"/>
    <property type="match status" value="1"/>
</dbReference>
<evidence type="ECO:0000313" key="3">
    <source>
        <dbReference type="Proteomes" id="UP001295684"/>
    </source>
</evidence>